<keyword evidence="1" id="KW-1133">Transmembrane helix</keyword>
<dbReference type="Proteomes" id="UP001210380">
    <property type="component" value="Unassembled WGS sequence"/>
</dbReference>
<dbReference type="RefSeq" id="WP_270950316.1">
    <property type="nucleotide sequence ID" value="NZ_JAQGLA010000031.1"/>
</dbReference>
<evidence type="ECO:0000313" key="3">
    <source>
        <dbReference type="Proteomes" id="UP001210380"/>
    </source>
</evidence>
<protein>
    <submittedName>
        <fullName evidence="2">Uncharacterized protein</fullName>
    </submittedName>
</protein>
<sequence>MSLDPLAERRKRACESWTAYYVTTLTGVGGVAGVLPFLLW</sequence>
<gene>
    <name evidence="2" type="ORF">OU415_19550</name>
</gene>
<evidence type="ECO:0000313" key="2">
    <source>
        <dbReference type="EMBL" id="MDA3627644.1"/>
    </source>
</evidence>
<accession>A0ABT4V106</accession>
<keyword evidence="1" id="KW-0472">Membrane</keyword>
<keyword evidence="3" id="KW-1185">Reference proteome</keyword>
<dbReference type="EMBL" id="JAQGLA010000031">
    <property type="protein sequence ID" value="MDA3627644.1"/>
    <property type="molecule type" value="Genomic_DNA"/>
</dbReference>
<organism evidence="2 3">
    <name type="scientific">Saccharopolyspora oryzae</name>
    <dbReference type="NCBI Taxonomy" id="2997343"/>
    <lineage>
        <taxon>Bacteria</taxon>
        <taxon>Bacillati</taxon>
        <taxon>Actinomycetota</taxon>
        <taxon>Actinomycetes</taxon>
        <taxon>Pseudonocardiales</taxon>
        <taxon>Pseudonocardiaceae</taxon>
        <taxon>Saccharopolyspora</taxon>
    </lineage>
</organism>
<evidence type="ECO:0000256" key="1">
    <source>
        <dbReference type="SAM" id="Phobius"/>
    </source>
</evidence>
<proteinExistence type="predicted"/>
<feature type="transmembrane region" description="Helical" evidence="1">
    <location>
        <begin position="20"/>
        <end position="39"/>
    </location>
</feature>
<name>A0ABT4V106_9PSEU</name>
<comment type="caution">
    <text evidence="2">The sequence shown here is derived from an EMBL/GenBank/DDBJ whole genome shotgun (WGS) entry which is preliminary data.</text>
</comment>
<keyword evidence="1" id="KW-0812">Transmembrane</keyword>
<reference evidence="2 3" key="1">
    <citation type="submission" date="2022-11" db="EMBL/GenBank/DDBJ databases">
        <title>Draft genome sequence of Saccharopolyspora sp. WRP15-2 isolated from rhizosphere soils of wild rice in Thailand.</title>
        <authorList>
            <person name="Duangmal K."/>
            <person name="Kammanee S."/>
            <person name="Muangham S."/>
        </authorList>
    </citation>
    <scope>NUCLEOTIDE SEQUENCE [LARGE SCALE GENOMIC DNA]</scope>
    <source>
        <strain evidence="2 3">WRP15-2</strain>
    </source>
</reference>